<feature type="domain" description="Major facilitator superfamily (MFS) profile" evidence="8">
    <location>
        <begin position="73"/>
        <end position="487"/>
    </location>
</feature>
<comment type="caution">
    <text evidence="9">The sequence shown here is derived from an EMBL/GenBank/DDBJ whole genome shotgun (WGS) entry which is preliminary data.</text>
</comment>
<comment type="subcellular location">
    <subcellularLocation>
        <location evidence="1">Membrane</location>
        <topology evidence="1">Multi-pass membrane protein</topology>
    </subcellularLocation>
</comment>
<sequence length="518" mass="57587">MSTTPTKTKDTSVSAMDVEIDEKALTPTRENVYPVENDPYAFLDEEREFLPGDPLYIDPKEEAALVRKMDLYLAPIIMIVYTIAALDRGNIGNAAAAGMSTAIGLKGNELSVCVSIYYVTYVLCEIPVSLAIRRFQPRITVPTIMLVWAAIMIGSGFMKNYAGLIVTRLLIGLMEAGLFPFLTVYLSGFYKRRELSRRTACLFLSLMFSGAVGGLLASAFLQMDGVGGKPGWQWLYIMEAVISVAIAIPVYFLLPNEAKTAWFLTPRQREVFAIRELQRAQYMGGKVLTRPEFNRTFKDPKVYMSGWIQFTCDICLYGFSSFLPVIISGLGEGYTGVRAQLLTVPVYAAAAVAYIITAYFMDRCETRLHFMIPAMLLNMVGYAVLLGVAEDKNNVKYAMTFLVAIGLYIADGGNMTLLNINHAPQMKRSVAVAFQQSMGNSGGIVAGQIYRTQDKPQYMLGHGVSLGSMSCSLLGACVLFWWIRRTNMKRDRLTEEERRAWIDAGAIGDAHPDFRLKF</sequence>
<dbReference type="InterPro" id="IPR011701">
    <property type="entry name" value="MFS"/>
</dbReference>
<dbReference type="AlphaFoldDB" id="A0A1Y2BJW1"/>
<dbReference type="SUPFAM" id="SSF103473">
    <property type="entry name" value="MFS general substrate transporter"/>
    <property type="match status" value="1"/>
</dbReference>
<evidence type="ECO:0000313" key="9">
    <source>
        <dbReference type="EMBL" id="ORY35046.1"/>
    </source>
</evidence>
<feature type="transmembrane region" description="Helical" evidence="7">
    <location>
        <begin position="69"/>
        <end position="86"/>
    </location>
</feature>
<feature type="transmembrane region" description="Helical" evidence="7">
    <location>
        <begin position="307"/>
        <end position="327"/>
    </location>
</feature>
<proteinExistence type="inferred from homology"/>
<keyword evidence="3 7" id="KW-0812">Transmembrane</keyword>
<evidence type="ECO:0000256" key="4">
    <source>
        <dbReference type="ARBA" id="ARBA00022989"/>
    </source>
</evidence>
<feature type="transmembrane region" description="Helical" evidence="7">
    <location>
        <begin position="233"/>
        <end position="254"/>
    </location>
</feature>
<dbReference type="Gene3D" id="1.20.1250.20">
    <property type="entry name" value="MFS general substrate transporter like domains"/>
    <property type="match status" value="2"/>
</dbReference>
<protein>
    <submittedName>
        <fullName evidence="9">Major facilitator superfamily domain-containing protein</fullName>
    </submittedName>
</protein>
<feature type="transmembrane region" description="Helical" evidence="7">
    <location>
        <begin position="368"/>
        <end position="389"/>
    </location>
</feature>
<dbReference type="Proteomes" id="UP000193986">
    <property type="component" value="Unassembled WGS sequence"/>
</dbReference>
<evidence type="ECO:0000259" key="8">
    <source>
        <dbReference type="PROSITE" id="PS50850"/>
    </source>
</evidence>
<feature type="transmembrane region" description="Helical" evidence="7">
    <location>
        <begin position="164"/>
        <end position="188"/>
    </location>
</feature>
<dbReference type="InParanoid" id="A0A1Y2BJW1"/>
<dbReference type="PANTHER" id="PTHR43791:SF24">
    <property type="entry name" value="NICOTINIC ACID PLASMA MEMBRANE TRANSPORTER"/>
    <property type="match status" value="1"/>
</dbReference>
<gene>
    <name evidence="9" type="ORF">BCR39DRAFT_516325</name>
</gene>
<keyword evidence="4 7" id="KW-1133">Transmembrane helix</keyword>
<feature type="transmembrane region" description="Helical" evidence="7">
    <location>
        <begin position="139"/>
        <end position="158"/>
    </location>
</feature>
<evidence type="ECO:0000256" key="5">
    <source>
        <dbReference type="ARBA" id="ARBA00023136"/>
    </source>
</evidence>
<dbReference type="FunFam" id="1.20.1250.20:FF:000018">
    <property type="entry name" value="MFS transporter permease"/>
    <property type="match status" value="1"/>
</dbReference>
<feature type="transmembrane region" description="Helical" evidence="7">
    <location>
        <begin position="200"/>
        <end position="221"/>
    </location>
</feature>
<name>A0A1Y2BJW1_9TREE</name>
<evidence type="ECO:0000256" key="1">
    <source>
        <dbReference type="ARBA" id="ARBA00004141"/>
    </source>
</evidence>
<feature type="transmembrane region" description="Helical" evidence="7">
    <location>
        <begin position="430"/>
        <end position="450"/>
    </location>
</feature>
<dbReference type="Pfam" id="PF07690">
    <property type="entry name" value="MFS_1"/>
    <property type="match status" value="1"/>
</dbReference>
<evidence type="ECO:0000256" key="3">
    <source>
        <dbReference type="ARBA" id="ARBA00022692"/>
    </source>
</evidence>
<evidence type="ECO:0000256" key="2">
    <source>
        <dbReference type="ARBA" id="ARBA00022448"/>
    </source>
</evidence>
<dbReference type="OrthoDB" id="2985014at2759"/>
<evidence type="ECO:0000256" key="6">
    <source>
        <dbReference type="ARBA" id="ARBA00037968"/>
    </source>
</evidence>
<accession>A0A1Y2BJW1</accession>
<dbReference type="FunCoup" id="A0A1Y2BJW1">
    <property type="interactions" value="65"/>
</dbReference>
<keyword evidence="2" id="KW-0813">Transport</keyword>
<keyword evidence="10" id="KW-1185">Reference proteome</keyword>
<dbReference type="GO" id="GO:0016020">
    <property type="term" value="C:membrane"/>
    <property type="evidence" value="ECO:0007669"/>
    <property type="project" value="UniProtKB-SubCell"/>
</dbReference>
<reference evidence="9 10" key="1">
    <citation type="submission" date="2016-07" db="EMBL/GenBank/DDBJ databases">
        <title>Pervasive Adenine N6-methylation of Active Genes in Fungi.</title>
        <authorList>
            <consortium name="DOE Joint Genome Institute"/>
            <person name="Mondo S.J."/>
            <person name="Dannebaum R.O."/>
            <person name="Kuo R.C."/>
            <person name="Labutti K."/>
            <person name="Haridas S."/>
            <person name="Kuo A."/>
            <person name="Salamov A."/>
            <person name="Ahrendt S.R."/>
            <person name="Lipzen A."/>
            <person name="Sullivan W."/>
            <person name="Andreopoulos W.B."/>
            <person name="Clum A."/>
            <person name="Lindquist E."/>
            <person name="Daum C."/>
            <person name="Ramamoorthy G.K."/>
            <person name="Gryganskyi A."/>
            <person name="Culley D."/>
            <person name="Magnuson J.K."/>
            <person name="James T.Y."/>
            <person name="O'Malley M.A."/>
            <person name="Stajich J.E."/>
            <person name="Spatafora J.W."/>
            <person name="Visel A."/>
            <person name="Grigoriev I.V."/>
        </authorList>
    </citation>
    <scope>NUCLEOTIDE SEQUENCE [LARGE SCALE GENOMIC DNA]</scope>
    <source>
        <strain evidence="9 10">68-887.2</strain>
    </source>
</reference>
<dbReference type="EMBL" id="MCFC01000002">
    <property type="protein sequence ID" value="ORY35046.1"/>
    <property type="molecule type" value="Genomic_DNA"/>
</dbReference>
<comment type="similarity">
    <text evidence="6">Belongs to the major facilitator superfamily. Allantoate permease family.</text>
</comment>
<dbReference type="PROSITE" id="PS50850">
    <property type="entry name" value="MFS"/>
    <property type="match status" value="1"/>
</dbReference>
<dbReference type="GO" id="GO:0022857">
    <property type="term" value="F:transmembrane transporter activity"/>
    <property type="evidence" value="ECO:0007669"/>
    <property type="project" value="InterPro"/>
</dbReference>
<organism evidence="9 10">
    <name type="scientific">Naematelia encephala</name>
    <dbReference type="NCBI Taxonomy" id="71784"/>
    <lineage>
        <taxon>Eukaryota</taxon>
        <taxon>Fungi</taxon>
        <taxon>Dikarya</taxon>
        <taxon>Basidiomycota</taxon>
        <taxon>Agaricomycotina</taxon>
        <taxon>Tremellomycetes</taxon>
        <taxon>Tremellales</taxon>
        <taxon>Naemateliaceae</taxon>
        <taxon>Naematelia</taxon>
    </lineage>
</organism>
<feature type="transmembrane region" description="Helical" evidence="7">
    <location>
        <begin position="395"/>
        <end position="418"/>
    </location>
</feature>
<evidence type="ECO:0000256" key="7">
    <source>
        <dbReference type="SAM" id="Phobius"/>
    </source>
</evidence>
<keyword evidence="5 7" id="KW-0472">Membrane</keyword>
<dbReference type="FunFam" id="1.20.1250.20:FF:000068">
    <property type="entry name" value="MFS general substrate transporter"/>
    <property type="match status" value="1"/>
</dbReference>
<dbReference type="PANTHER" id="PTHR43791">
    <property type="entry name" value="PERMEASE-RELATED"/>
    <property type="match status" value="1"/>
</dbReference>
<feature type="transmembrane region" description="Helical" evidence="7">
    <location>
        <begin position="339"/>
        <end position="361"/>
    </location>
</feature>
<feature type="transmembrane region" description="Helical" evidence="7">
    <location>
        <begin position="462"/>
        <end position="483"/>
    </location>
</feature>
<dbReference type="InterPro" id="IPR020846">
    <property type="entry name" value="MFS_dom"/>
</dbReference>
<dbReference type="InterPro" id="IPR036259">
    <property type="entry name" value="MFS_trans_sf"/>
</dbReference>
<feature type="transmembrane region" description="Helical" evidence="7">
    <location>
        <begin position="115"/>
        <end position="132"/>
    </location>
</feature>
<evidence type="ECO:0000313" key="10">
    <source>
        <dbReference type="Proteomes" id="UP000193986"/>
    </source>
</evidence>